<comment type="subcellular location">
    <subcellularLocation>
        <location evidence="2">Cytoplasm</location>
    </subcellularLocation>
</comment>
<dbReference type="Pfam" id="PF02410">
    <property type="entry name" value="RsfS"/>
    <property type="match status" value="1"/>
</dbReference>
<dbReference type="GO" id="GO:0017148">
    <property type="term" value="P:negative regulation of translation"/>
    <property type="evidence" value="ECO:0007669"/>
    <property type="project" value="UniProtKB-UniRule"/>
</dbReference>
<dbReference type="PATRIC" id="fig|1635277.3.peg.659"/>
<evidence type="ECO:0000313" key="4">
    <source>
        <dbReference type="Proteomes" id="UP000053467"/>
    </source>
</evidence>
<evidence type="ECO:0000313" key="3">
    <source>
        <dbReference type="EMBL" id="KUK86497.1"/>
    </source>
</evidence>
<dbReference type="GO" id="GO:0042256">
    <property type="term" value="P:cytosolic ribosome assembly"/>
    <property type="evidence" value="ECO:0007669"/>
    <property type="project" value="UniProtKB-UniRule"/>
</dbReference>
<name>A0A117M656_UNCT6</name>
<dbReference type="PANTHER" id="PTHR21043">
    <property type="entry name" value="IOJAP SUPERFAMILY ORTHOLOG"/>
    <property type="match status" value="1"/>
</dbReference>
<dbReference type="HAMAP" id="MF_01477">
    <property type="entry name" value="Iojap_RsfS"/>
    <property type="match status" value="1"/>
</dbReference>
<dbReference type="GO" id="GO:0043023">
    <property type="term" value="F:ribosomal large subunit binding"/>
    <property type="evidence" value="ECO:0007669"/>
    <property type="project" value="TreeGrafter"/>
</dbReference>
<dbReference type="InterPro" id="IPR004394">
    <property type="entry name" value="Iojap/RsfS/C7orf30"/>
</dbReference>
<accession>A0A117M656</accession>
<dbReference type="GO" id="GO:0090071">
    <property type="term" value="P:negative regulation of ribosome biogenesis"/>
    <property type="evidence" value="ECO:0007669"/>
    <property type="project" value="UniProtKB-UniRule"/>
</dbReference>
<sequence length="115" mass="13195">MEKKVKMIVDAILEKKGLNTVVIDLTEISPFTDYFIITTGISSVQTNAIKENIYRKLKKTYKNVNIEGENAGVWILMDYGDVVVHIFQQEERERYSLESLWADGKVTYIGDEDVS</sequence>
<reference evidence="4" key="1">
    <citation type="journal article" date="2015" name="MBio">
        <title>Genome-Resolved Metagenomic Analysis Reveals Roles for Candidate Phyla and Other Microbial Community Members in Biogeochemical Transformations in Oil Reservoirs.</title>
        <authorList>
            <person name="Hu P."/>
            <person name="Tom L."/>
            <person name="Singh A."/>
            <person name="Thomas B.C."/>
            <person name="Baker B.J."/>
            <person name="Piceno Y.M."/>
            <person name="Andersen G.L."/>
            <person name="Banfield J.F."/>
        </authorList>
    </citation>
    <scope>NUCLEOTIDE SEQUENCE [LARGE SCALE GENOMIC DNA]</scope>
</reference>
<comment type="similarity">
    <text evidence="1 2">Belongs to the Iojap/RsfS family.</text>
</comment>
<gene>
    <name evidence="2" type="primary">rsfS</name>
    <name evidence="3" type="ORF">XE03_1447</name>
</gene>
<keyword evidence="2" id="KW-0678">Repressor</keyword>
<comment type="caution">
    <text evidence="3">The sequence shown here is derived from an EMBL/GenBank/DDBJ whole genome shotgun (WGS) entry which is preliminary data.</text>
</comment>
<dbReference type="Proteomes" id="UP000053467">
    <property type="component" value="Unassembled WGS sequence"/>
</dbReference>
<dbReference type="EMBL" id="LGGX01000017">
    <property type="protein sequence ID" value="KUK86497.1"/>
    <property type="molecule type" value="Genomic_DNA"/>
</dbReference>
<dbReference type="PANTHER" id="PTHR21043:SF0">
    <property type="entry name" value="MITOCHONDRIAL ASSEMBLY OF RIBOSOMAL LARGE SUBUNIT PROTEIN 1"/>
    <property type="match status" value="1"/>
</dbReference>
<dbReference type="InterPro" id="IPR043519">
    <property type="entry name" value="NT_sf"/>
</dbReference>
<dbReference type="NCBIfam" id="TIGR00090">
    <property type="entry name" value="rsfS_iojap_ybeB"/>
    <property type="match status" value="1"/>
</dbReference>
<keyword evidence="2" id="KW-0963">Cytoplasm</keyword>
<proteinExistence type="inferred from homology"/>
<evidence type="ECO:0000256" key="2">
    <source>
        <dbReference type="HAMAP-Rule" id="MF_01477"/>
    </source>
</evidence>
<dbReference type="SUPFAM" id="SSF81301">
    <property type="entry name" value="Nucleotidyltransferase"/>
    <property type="match status" value="1"/>
</dbReference>
<keyword evidence="2" id="KW-0810">Translation regulation</keyword>
<dbReference type="AlphaFoldDB" id="A0A117M656"/>
<dbReference type="GO" id="GO:0005737">
    <property type="term" value="C:cytoplasm"/>
    <property type="evidence" value="ECO:0007669"/>
    <property type="project" value="UniProtKB-SubCell"/>
</dbReference>
<dbReference type="Gene3D" id="3.30.460.10">
    <property type="entry name" value="Beta Polymerase, domain 2"/>
    <property type="match status" value="1"/>
</dbReference>
<organism evidence="3 4">
    <name type="scientific">candidate division TA06 bacterium 34_109</name>
    <dbReference type="NCBI Taxonomy" id="1635277"/>
    <lineage>
        <taxon>Bacteria</taxon>
        <taxon>Bacteria division TA06</taxon>
    </lineage>
</organism>
<protein>
    <recommendedName>
        <fullName evidence="2">Ribosomal silencing factor RsfS</fullName>
    </recommendedName>
</protein>
<comment type="subunit">
    <text evidence="2">Interacts with ribosomal protein uL14 (rplN).</text>
</comment>
<evidence type="ECO:0000256" key="1">
    <source>
        <dbReference type="ARBA" id="ARBA00010574"/>
    </source>
</evidence>
<comment type="function">
    <text evidence="2">Functions as a ribosomal silencing factor. Interacts with ribosomal protein uL14 (rplN), blocking formation of intersubunit bridge B8. Prevents association of the 30S and 50S ribosomal subunits and the formation of functional ribosomes, thus repressing translation.</text>
</comment>